<evidence type="ECO:0000256" key="3">
    <source>
        <dbReference type="SAM" id="SignalP"/>
    </source>
</evidence>
<dbReference type="PANTHER" id="PTHR21590">
    <property type="entry name" value="SEA DOMAIN-CONTAINING PROTEIN"/>
    <property type="match status" value="1"/>
</dbReference>
<feature type="non-terminal residue" evidence="4">
    <location>
        <position position="2667"/>
    </location>
</feature>
<dbReference type="InterPro" id="IPR024606">
    <property type="entry name" value="KIAA1549"/>
</dbReference>
<dbReference type="PANTHER" id="PTHR21590:SF6">
    <property type="entry name" value="SEA DOMAIN-CONTAINING PROTEIN"/>
    <property type="match status" value="1"/>
</dbReference>
<organism evidence="4 5">
    <name type="scientific">Batillaria attramentaria</name>
    <dbReference type="NCBI Taxonomy" id="370345"/>
    <lineage>
        <taxon>Eukaryota</taxon>
        <taxon>Metazoa</taxon>
        <taxon>Spiralia</taxon>
        <taxon>Lophotrochozoa</taxon>
        <taxon>Mollusca</taxon>
        <taxon>Gastropoda</taxon>
        <taxon>Caenogastropoda</taxon>
        <taxon>Sorbeoconcha</taxon>
        <taxon>Cerithioidea</taxon>
        <taxon>Batillariidae</taxon>
        <taxon>Batillaria</taxon>
    </lineage>
</organism>
<feature type="region of interest" description="Disordered" evidence="1">
    <location>
        <begin position="606"/>
        <end position="629"/>
    </location>
</feature>
<feature type="region of interest" description="Disordered" evidence="1">
    <location>
        <begin position="58"/>
        <end position="78"/>
    </location>
</feature>
<proteinExistence type="predicted"/>
<feature type="transmembrane region" description="Helical" evidence="2">
    <location>
        <begin position="2372"/>
        <end position="2396"/>
    </location>
</feature>
<feature type="compositionally biased region" description="Polar residues" evidence="1">
    <location>
        <begin position="231"/>
        <end position="244"/>
    </location>
</feature>
<feature type="signal peptide" evidence="3">
    <location>
        <begin position="1"/>
        <end position="20"/>
    </location>
</feature>
<sequence length="2667" mass="277925">MYKQKRLTIIFFTGSTLLIAGDDQASLGADPTTGFITTSQVPLGIQSQLDATSITTTTQRADTATQRAATNNPTPVYSSMGDVPDSTNLIDSMQNSLRSFLSFDSSMHVSLSENSVHGMSEFTTKDVPAGLITQPADLATQSVTLQSSSKFPTSPTQDLPVGSPATESFSSKLAESESVTDEPLRTSKRAEQLSTDLLSPSEVEASSTPQQQSETPKSSAVEETTSDVDSRTTQLSSRLDTASGSPAPDSSLPGQLGVSSSLAVTFAPNEDETSVVSVESSQGQGHDLVSSTSREEPASTLTVMLVSSLLEASSEPHASSSAVSSSVIADTTESVSSYVDLDTNIKVSLTQSTVASSSSEELLPTSTFQPTMLSSEVKRESLGLNSVLLHTSESASEMVSAFSTPAPSSVEMERVSSSFENMLESTSQALDLSTSFASLITPTPVSNSDGESLSVSSLSSELHLTPSQSATREAFSSDKIDSLTDYSTRKVNESFHMSATSLVEETGTSDEITLGTAIASSIIQSVSDEKAPATDLLGPATKVTRFITSYSDELVSGQVSSSSDISDLHVSVISMSDVSMQSLVPEPMTSVPFVISSSFQTTAMESKSSDAVEPTPPTFSSVDPLVSPSNHLTTTTAPEVSSAIMSSGLQDVSSSPVGSVLTSPMVTAGLYTDTTNLFSGLSESVSGETLSSSMVLFSTTDVTQVINSVDLSSQADSLTVLESLPVMTSYTISGDGSGADFSPTVSVSGVVSSSLTFTQEPANNSSGVFDVQTTLATSDSIPLTSSAMSSPFSETTTSESAPSMSLSVPSLYPSMLTSTLLSESFLSAFSDSSLLFATDLSVSSISDMSSMPPITLSAVSDVSDLLPVTPSVSSLFDMSSMPPVTPSELSDMSDLLPVTPSVSSLFDMSSMPPVILSNVSDASDLLPVTPSASSLFDITSVPPVTPSNVSDASDMLPVTPSVSSLSDISSMPPVTPSELSDMSDLLPVTPSVSSLFDMSSMPPVTSSNVSDVSDLLPVTPSASSLFDITSVPPVTPSNVSDASDVLPVTLSVSSIFDMSSMPPVTSSNVSDVSDLLPVTLSVSSLFDLSSVPPVTPSELSASYLSHFTSDVSMEFTSVSEFTSVPPVTDLSSVSEFVSALSTTDQSVSTLSVYASMPLMTDMSSGSESTRTPPLQSLSTISTSSTEVPLVSSASMFTSTTTMVQSFVSSTAELTSMYEVSEFSSSFVSGFLDNSQHSSTLSYVTDKSPVTDGSVSGVSEVTSMLPTTDVSVNITFVTPSMTLPVEVSSSASYVIHSTPVFTDISMEVTISPSFSSVSFDRNVSATLSFTTGEFTSIADMNVTSKTTELTSMVPDMNVSSEVASAYVTSTTDSFSLSMTSVSEIYHAESTSAVSSFSSANYTDSSSGGTFPTPTSISPPYPTASLLETSATDTSFSSASETTTAGVSIVSSSDNGTQEVSLPSVPPTFLLSASSDVGEVTESFVTSVSQTVPPELTSLTPSVPVTQTLFASTFVSMPVSPEASMSASFDQTSVFSSSESPESMLPVFSMSSGSESIYATDIFATVTLMPSETRSVSTFPNTTFESSQIGFYSSSSSNISSETLTSFAVTSSLNVTAGVFTSSFSSQSVQLPETDVSESTVSMQSTQFFDLSQFTSVLSFTTAVPEFSPSGSVFSTLLVSQSSEAPPMVTVPSQSATPEATATTEVPPTFTVPSQSVTPEVSSSSEVLPTVSVPSQSLVTEVLTSSGVLPPVVVPTQTLSEGLTTASSAVVSSLFSETLPLLSTVSALSPSFTSASPELTDLPVSSSPSVVPEITVSSEESSITGITTIPLVPSASVVFTSDLLLTTEFSSPLETASQTGSLEFTLLPTSNVSEVVTTSPSSQFLLTTELFLSSLTPSVTASSSAEVQQTQSVDSTFLSTELTSESGVLSSVETPSSSTVSEVVKFPVPSLSETTLTSVMDSLFFTSSVPSFYTSSVAATTDSLVSLTESFSGSLPSEPSTTAPTSSIAETSAATSVLSMVSEVSQEPSFSITLTSFSTLPVETSVTEAAPVSSGLPTSLPEMSSVLLTVSVPTETVTSASETAPVSMETIISELQTLSFFTSEITPETTSSTAESSSTSVELSPTAVFPGTSLSSAQLSDTVSLTQPFSSLTTSVQQSTSPSVTSSLEESSSPPVSASSTLTEVASSTVPPVTTSTAAPPVSTVTPEQATPSTPSTTPDPSHLVVTVIRLLTDDDINSPSFINEMEQGLAKAYDIALQRKESGLSSRRKRFAVFIEKLSGGLDVANVRHRRAVSGSVEVKITDTKVQADNPSNAELTYTVAENGQVVPATQASETLNTLQDQEVALELNRVVVTIAKPVQEVALPQEEEDKKLWIIGAVLGPALLIVVIWIVVCLVVRHSQQKKDKVQDGTSEPHLLTVKHDGDETAVTEDPESSQLTGGQSNGLLKSSPRRMTYEVNPDPDASDSKPSTLKKGKKSPKKKKDPPVANGGVEGESMEATVDENTTPAKRKTGKKSSFREPEEVEMNSLDPGFYNSQMMQSTSVHSQLYSQPTFENQCSLAAEAEPQVDSAQAAYERAQKEIDKVLGPRETNAVPDVLAGNNEKKRSKRRSKKGQVNEGFTDEHDTSGTSTQPPAPAEAQETLDEVRSRVHALLDDAFSLISNSYSSIG</sequence>
<feature type="compositionally biased region" description="Basic residues" evidence="1">
    <location>
        <begin position="2469"/>
        <end position="2481"/>
    </location>
</feature>
<gene>
    <name evidence="4" type="ORF">BaRGS_00008378</name>
</gene>
<dbReference type="Pfam" id="PF12877">
    <property type="entry name" value="KIAA1549"/>
    <property type="match status" value="1"/>
</dbReference>
<keyword evidence="2" id="KW-0812">Transmembrane</keyword>
<feature type="compositionally biased region" description="Polar residues" evidence="1">
    <location>
        <begin position="2532"/>
        <end position="2548"/>
    </location>
</feature>
<feature type="region of interest" description="Disordered" evidence="1">
    <location>
        <begin position="2402"/>
        <end position="2548"/>
    </location>
</feature>
<evidence type="ECO:0000256" key="1">
    <source>
        <dbReference type="SAM" id="MobiDB-lite"/>
    </source>
</evidence>
<feature type="region of interest" description="Disordered" evidence="1">
    <location>
        <begin position="961"/>
        <end position="982"/>
    </location>
</feature>
<keyword evidence="3" id="KW-0732">Signal</keyword>
<feature type="region of interest" description="Disordered" evidence="1">
    <location>
        <begin position="2104"/>
        <end position="2123"/>
    </location>
</feature>
<feature type="region of interest" description="Disordered" evidence="1">
    <location>
        <begin position="2149"/>
        <end position="2220"/>
    </location>
</feature>
<keyword evidence="2" id="KW-1133">Transmembrane helix</keyword>
<feature type="compositionally biased region" description="Polar residues" evidence="1">
    <location>
        <begin position="144"/>
        <end position="157"/>
    </location>
</feature>
<evidence type="ECO:0000313" key="4">
    <source>
        <dbReference type="EMBL" id="KAK7500471.1"/>
    </source>
</evidence>
<protein>
    <submittedName>
        <fullName evidence="4">Uncharacterized protein</fullName>
    </submittedName>
</protein>
<comment type="caution">
    <text evidence="4">The sequence shown here is derived from an EMBL/GenBank/DDBJ whole genome shotgun (WGS) entry which is preliminary data.</text>
</comment>
<evidence type="ECO:0000256" key="2">
    <source>
        <dbReference type="SAM" id="Phobius"/>
    </source>
</evidence>
<reference evidence="4 5" key="1">
    <citation type="journal article" date="2023" name="Sci. Data">
        <title>Genome assembly of the Korean intertidal mud-creeper Batillaria attramentaria.</title>
        <authorList>
            <person name="Patra A.K."/>
            <person name="Ho P.T."/>
            <person name="Jun S."/>
            <person name="Lee S.J."/>
            <person name="Kim Y."/>
            <person name="Won Y.J."/>
        </authorList>
    </citation>
    <scope>NUCLEOTIDE SEQUENCE [LARGE SCALE GENOMIC DNA]</scope>
    <source>
        <strain evidence="4">Wonlab-2016</strain>
    </source>
</reference>
<dbReference type="Proteomes" id="UP001519460">
    <property type="component" value="Unassembled WGS sequence"/>
</dbReference>
<feature type="region of interest" description="Disordered" evidence="1">
    <location>
        <begin position="144"/>
        <end position="256"/>
    </location>
</feature>
<dbReference type="EMBL" id="JACVVK020000037">
    <property type="protein sequence ID" value="KAK7500471.1"/>
    <property type="molecule type" value="Genomic_DNA"/>
</dbReference>
<feature type="region of interest" description="Disordered" evidence="1">
    <location>
        <begin position="273"/>
        <end position="297"/>
    </location>
</feature>
<feature type="compositionally biased region" description="Polar residues" evidence="1">
    <location>
        <begin position="192"/>
        <end position="223"/>
    </location>
</feature>
<feature type="region of interest" description="Disordered" evidence="1">
    <location>
        <begin position="785"/>
        <end position="804"/>
    </location>
</feature>
<feature type="chain" id="PRO_5044748681" evidence="3">
    <location>
        <begin position="21"/>
        <end position="2667"/>
    </location>
</feature>
<accession>A0ABD0LLN6</accession>
<feature type="compositionally biased region" description="Low complexity" evidence="1">
    <location>
        <begin position="788"/>
        <end position="804"/>
    </location>
</feature>
<feature type="compositionally biased region" description="Polar residues" evidence="1">
    <location>
        <begin position="2433"/>
        <end position="2445"/>
    </location>
</feature>
<feature type="compositionally biased region" description="Basic and acidic residues" evidence="1">
    <location>
        <begin position="182"/>
        <end position="191"/>
    </location>
</feature>
<keyword evidence="2" id="KW-0472">Membrane</keyword>
<keyword evidence="5" id="KW-1185">Reference proteome</keyword>
<feature type="region of interest" description="Disordered" evidence="1">
    <location>
        <begin position="2580"/>
        <end position="2645"/>
    </location>
</feature>
<name>A0ABD0LLN6_9CAEN</name>
<evidence type="ECO:0000313" key="5">
    <source>
        <dbReference type="Proteomes" id="UP001519460"/>
    </source>
</evidence>
<feature type="compositionally biased region" description="Low complexity" evidence="1">
    <location>
        <begin position="58"/>
        <end position="70"/>
    </location>
</feature>